<evidence type="ECO:0000256" key="5">
    <source>
        <dbReference type="ARBA" id="ARBA00022679"/>
    </source>
</evidence>
<evidence type="ECO:0000259" key="14">
    <source>
        <dbReference type="Pfam" id="PF00590"/>
    </source>
</evidence>
<dbReference type="AlphaFoldDB" id="A0AAE9YP87"/>
<dbReference type="FunFam" id="3.40.1010.10:FF:000001">
    <property type="entry name" value="Siroheme synthase"/>
    <property type="match status" value="1"/>
</dbReference>
<comment type="pathway">
    <text evidence="11">Porphyrin-containing compound metabolism; siroheme biosynthesis; precorrin-2 from uroporphyrinogen III: step 1/1.</text>
</comment>
<keyword evidence="16" id="KW-1185">Reference proteome</keyword>
<dbReference type="EMBL" id="CP059735">
    <property type="protein sequence ID" value="WDD98719.1"/>
    <property type="molecule type" value="Genomic_DNA"/>
</dbReference>
<comment type="pathway">
    <text evidence="12">Cofactor biosynthesis; adenosylcobalamin biosynthesis; precorrin-2 from uroporphyrinogen III: step 1/1.</text>
</comment>
<organism evidence="15 16">
    <name type="scientific">Thalassomonas actiniarum</name>
    <dbReference type="NCBI Taxonomy" id="485447"/>
    <lineage>
        <taxon>Bacteria</taxon>
        <taxon>Pseudomonadati</taxon>
        <taxon>Pseudomonadota</taxon>
        <taxon>Gammaproteobacteria</taxon>
        <taxon>Alteromonadales</taxon>
        <taxon>Colwelliaceae</taxon>
        <taxon>Thalassomonas</taxon>
    </lineage>
</organism>
<dbReference type="GO" id="GO:0004851">
    <property type="term" value="F:uroporphyrin-III C-methyltransferase activity"/>
    <property type="evidence" value="ECO:0007669"/>
    <property type="project" value="UniProtKB-EC"/>
</dbReference>
<dbReference type="InterPro" id="IPR014777">
    <property type="entry name" value="4pyrrole_Mease_sub1"/>
</dbReference>
<dbReference type="FunFam" id="3.30.950.10:FF:000001">
    <property type="entry name" value="Siroheme synthase"/>
    <property type="match status" value="1"/>
</dbReference>
<dbReference type="KEGG" id="tact:SG35_026350"/>
<evidence type="ECO:0000256" key="13">
    <source>
        <dbReference type="RuleBase" id="RU003960"/>
    </source>
</evidence>
<evidence type="ECO:0000256" key="2">
    <source>
        <dbReference type="ARBA" id="ARBA00012162"/>
    </source>
</evidence>
<dbReference type="InterPro" id="IPR050161">
    <property type="entry name" value="Siro_Cobalamin_biosynth"/>
</dbReference>
<dbReference type="InterPro" id="IPR000878">
    <property type="entry name" value="4pyrrol_Mease"/>
</dbReference>
<keyword evidence="9" id="KW-0627">Porphyrin biosynthesis</keyword>
<dbReference type="Proteomes" id="UP000032568">
    <property type="component" value="Chromosome"/>
</dbReference>
<dbReference type="GO" id="GO:0016829">
    <property type="term" value="F:lyase activity"/>
    <property type="evidence" value="ECO:0007669"/>
    <property type="project" value="UniProtKB-KW"/>
</dbReference>
<dbReference type="Gene3D" id="3.30.950.10">
    <property type="entry name" value="Methyltransferase, Cobalt-precorrin-4 Transmethylase, Domain 2"/>
    <property type="match status" value="1"/>
</dbReference>
<evidence type="ECO:0000256" key="11">
    <source>
        <dbReference type="ARBA" id="ARBA00025705"/>
    </source>
</evidence>
<evidence type="ECO:0000256" key="6">
    <source>
        <dbReference type="ARBA" id="ARBA00022691"/>
    </source>
</evidence>
<dbReference type="GO" id="GO:0016491">
    <property type="term" value="F:oxidoreductase activity"/>
    <property type="evidence" value="ECO:0007669"/>
    <property type="project" value="UniProtKB-KW"/>
</dbReference>
<dbReference type="GO" id="GO:0019354">
    <property type="term" value="P:siroheme biosynthetic process"/>
    <property type="evidence" value="ECO:0007669"/>
    <property type="project" value="InterPro"/>
</dbReference>
<evidence type="ECO:0000256" key="10">
    <source>
        <dbReference type="ARBA" id="ARBA00023268"/>
    </source>
</evidence>
<dbReference type="Gene3D" id="3.40.1010.10">
    <property type="entry name" value="Cobalt-precorrin-4 Transmethylase, Domain 1"/>
    <property type="match status" value="1"/>
</dbReference>
<evidence type="ECO:0000256" key="4">
    <source>
        <dbReference type="ARBA" id="ARBA00022603"/>
    </source>
</evidence>
<dbReference type="InterPro" id="IPR003043">
    <property type="entry name" value="Uropor_MeTrfase_CS"/>
</dbReference>
<dbReference type="GO" id="GO:0032259">
    <property type="term" value="P:methylation"/>
    <property type="evidence" value="ECO:0007669"/>
    <property type="project" value="UniProtKB-KW"/>
</dbReference>
<keyword evidence="7" id="KW-0560">Oxidoreductase</keyword>
<dbReference type="InterPro" id="IPR006366">
    <property type="entry name" value="CobA/CysG_C"/>
</dbReference>
<keyword evidence="3" id="KW-0169">Cobalamin biosynthesis</keyword>
<dbReference type="CDD" id="cd11642">
    <property type="entry name" value="SUMT"/>
    <property type="match status" value="1"/>
</dbReference>
<dbReference type="InterPro" id="IPR014776">
    <property type="entry name" value="4pyrrole_Mease_sub2"/>
</dbReference>
<keyword evidence="8" id="KW-0456">Lyase</keyword>
<feature type="domain" description="Tetrapyrrole methylase" evidence="14">
    <location>
        <begin position="44"/>
        <end position="252"/>
    </location>
</feature>
<protein>
    <recommendedName>
        <fullName evidence="2">uroporphyrinogen-III C-methyltransferase</fullName>
        <ecNumber evidence="2">2.1.1.107</ecNumber>
    </recommendedName>
</protein>
<dbReference type="SUPFAM" id="SSF53790">
    <property type="entry name" value="Tetrapyrrole methylase"/>
    <property type="match status" value="1"/>
</dbReference>
<dbReference type="PANTHER" id="PTHR45790:SF3">
    <property type="entry name" value="S-ADENOSYL-L-METHIONINE-DEPENDENT UROPORPHYRINOGEN III METHYLTRANSFERASE, CHLOROPLASTIC"/>
    <property type="match status" value="1"/>
</dbReference>
<comment type="similarity">
    <text evidence="1 13">Belongs to the precorrin methyltransferase family.</text>
</comment>
<dbReference type="Pfam" id="PF00590">
    <property type="entry name" value="TP_methylase"/>
    <property type="match status" value="1"/>
</dbReference>
<reference evidence="15 16" key="1">
    <citation type="journal article" date="2015" name="Genome Announc.">
        <title>Draft Genome Sequences of Marine Isolates of Thalassomonas viridans and Thalassomonas actiniarum.</title>
        <authorList>
            <person name="Olonade I."/>
            <person name="van Zyl L.J."/>
            <person name="Trindade M."/>
        </authorList>
    </citation>
    <scope>NUCLEOTIDE SEQUENCE [LARGE SCALE GENOMIC DNA]</scope>
    <source>
        <strain evidence="15 16">A5K-106</strain>
    </source>
</reference>
<keyword evidence="4 13" id="KW-0489">Methyltransferase</keyword>
<dbReference type="PANTHER" id="PTHR45790">
    <property type="entry name" value="SIROHEME SYNTHASE-RELATED"/>
    <property type="match status" value="1"/>
</dbReference>
<evidence type="ECO:0000256" key="12">
    <source>
        <dbReference type="ARBA" id="ARBA00060548"/>
    </source>
</evidence>
<evidence type="ECO:0000313" key="16">
    <source>
        <dbReference type="Proteomes" id="UP000032568"/>
    </source>
</evidence>
<evidence type="ECO:0000256" key="9">
    <source>
        <dbReference type="ARBA" id="ARBA00023244"/>
    </source>
</evidence>
<gene>
    <name evidence="15" type="primary">cobA</name>
    <name evidence="15" type="ORF">SG35_026350</name>
</gene>
<evidence type="ECO:0000256" key="7">
    <source>
        <dbReference type="ARBA" id="ARBA00023002"/>
    </source>
</evidence>
<dbReference type="InterPro" id="IPR035996">
    <property type="entry name" value="4pyrrol_Methylase_sf"/>
</dbReference>
<dbReference type="NCBIfam" id="NF004790">
    <property type="entry name" value="PRK06136.1"/>
    <property type="match status" value="1"/>
</dbReference>
<evidence type="ECO:0000256" key="3">
    <source>
        <dbReference type="ARBA" id="ARBA00022573"/>
    </source>
</evidence>
<dbReference type="RefSeq" id="WP_053043072.1">
    <property type="nucleotide sequence ID" value="NZ_CP059735.1"/>
</dbReference>
<name>A0AAE9YP87_9GAMM</name>
<sequence>MNSGFFNQSWLRLNRFVTHMQHKRAKGGLPAKTSIQHKRRRGCVYLIGAGAGDVELLTVKAYRLLQQADIVLYDWLANKEILKILPAKTETVFVGKRAGHHSMPQEKICQLLTEHALMGKQVVRLKGGDPSIFGRLNEETRALSAHDIPFAIIPGITAASGCAAYSGIPLTERSCSQSVRFVTAHFRNPAEQPDWQNLASSRDTLVFYMGLNRITDIAAQLIDHGMDKHLPMAIIDQGTTTGQQVCCTTLGSVGQQHLWHSFTGPALIIVGEVVNKRQKVNLPLLAKQHS</sequence>
<dbReference type="GO" id="GO:0009236">
    <property type="term" value="P:cobalamin biosynthetic process"/>
    <property type="evidence" value="ECO:0007669"/>
    <property type="project" value="UniProtKB-KW"/>
</dbReference>
<dbReference type="EC" id="2.1.1.107" evidence="2"/>
<proteinExistence type="inferred from homology"/>
<keyword evidence="5 13" id="KW-0808">Transferase</keyword>
<evidence type="ECO:0000256" key="8">
    <source>
        <dbReference type="ARBA" id="ARBA00023239"/>
    </source>
</evidence>
<keyword evidence="10" id="KW-0511">Multifunctional enzyme</keyword>
<keyword evidence="6" id="KW-0949">S-adenosyl-L-methionine</keyword>
<evidence type="ECO:0000313" key="15">
    <source>
        <dbReference type="EMBL" id="WDD98719.1"/>
    </source>
</evidence>
<accession>A0AAE9YP87</accession>
<reference evidence="15 16" key="2">
    <citation type="journal article" date="2022" name="Mar. Drugs">
        <title>Bioassay-Guided Fractionation Leads to the Detection of Cholic Acid Generated by the Rare Thalassomonas sp.</title>
        <authorList>
            <person name="Pheiffer F."/>
            <person name="Schneider Y.K."/>
            <person name="Hansen E.H."/>
            <person name="Andersen J.H."/>
            <person name="Isaksson J."/>
            <person name="Busche T."/>
            <person name="R C."/>
            <person name="Kalinowski J."/>
            <person name="Zyl L.V."/>
            <person name="Trindade M."/>
        </authorList>
    </citation>
    <scope>NUCLEOTIDE SEQUENCE [LARGE SCALE GENOMIC DNA]</scope>
    <source>
        <strain evidence="15 16">A5K-106</strain>
    </source>
</reference>
<dbReference type="PROSITE" id="PS00840">
    <property type="entry name" value="SUMT_2"/>
    <property type="match status" value="1"/>
</dbReference>
<evidence type="ECO:0000256" key="1">
    <source>
        <dbReference type="ARBA" id="ARBA00005879"/>
    </source>
</evidence>
<dbReference type="NCBIfam" id="TIGR01469">
    <property type="entry name" value="cobA_cysG_Cterm"/>
    <property type="match status" value="1"/>
</dbReference>